<gene>
    <name evidence="1" type="ORF">DSCA_34800</name>
</gene>
<organism evidence="1 2">
    <name type="scientific">Desulfosarcina alkanivorans</name>
    <dbReference type="NCBI Taxonomy" id="571177"/>
    <lineage>
        <taxon>Bacteria</taxon>
        <taxon>Pseudomonadati</taxon>
        <taxon>Thermodesulfobacteriota</taxon>
        <taxon>Desulfobacteria</taxon>
        <taxon>Desulfobacterales</taxon>
        <taxon>Desulfosarcinaceae</taxon>
        <taxon>Desulfosarcina</taxon>
    </lineage>
</organism>
<dbReference type="Gene3D" id="3.30.1660.40">
    <property type="entry name" value="FlgT, N-terminal domain"/>
    <property type="match status" value="1"/>
</dbReference>
<sequence>MSDGLTIKTWMKRICLFLLLALVATSSYGQDNRVVKQMNVLGSAVIHDKNLASGRQNAVNDALAAAVGQVVMEMLTDETVVRRFQLINDSILAERDNYVENYRVLTESVAGSTVRTLVRVEVAADRISRDLSRLGLALAGAVTPRILFMVAEKNVLDAAFTYWWGDRLLAGRTICEGAMAAAFQSAGFDILDPPNLSAPLGLPRDAPETDLVNLAGRLGADVLIVASGAASAATNTMGGAIAAFEAIVEARAFNVKTGQSIGRARQKDVVSGQDAVTGGRDALAGGGSLAGDALARQVMAAWQQDQDRSAVIEVAVEGTGGHIASFVRLRTAISSLSGVKELKMKEMSADRAAMAVNYQGSTRSLADALLLKTFSGFGIDIFEVTPEAIRIRLVHQ</sequence>
<keyword evidence="2" id="KW-1185">Reference proteome</keyword>
<dbReference type="OrthoDB" id="5415505at2"/>
<reference evidence="1 2" key="1">
    <citation type="submission" date="2019-11" db="EMBL/GenBank/DDBJ databases">
        <title>Comparative genomics of hydrocarbon-degrading Desulfosarcina strains.</title>
        <authorList>
            <person name="Watanabe M."/>
            <person name="Kojima H."/>
            <person name="Fukui M."/>
        </authorList>
    </citation>
    <scope>NUCLEOTIDE SEQUENCE [LARGE SCALE GENOMIC DNA]</scope>
    <source>
        <strain evidence="1 2">PL12</strain>
    </source>
</reference>
<dbReference type="Proteomes" id="UP000427906">
    <property type="component" value="Chromosome"/>
</dbReference>
<evidence type="ECO:0000313" key="1">
    <source>
        <dbReference type="EMBL" id="BBO69550.1"/>
    </source>
</evidence>
<dbReference type="AlphaFoldDB" id="A0A5K7YMR2"/>
<protein>
    <recommendedName>
        <fullName evidence="3">Flagellar assembly protein T N-terminal domain-containing protein</fullName>
    </recommendedName>
</protein>
<accession>A0A5K7YMR2</accession>
<dbReference type="KEGG" id="dalk:DSCA_34800"/>
<evidence type="ECO:0008006" key="3">
    <source>
        <dbReference type="Google" id="ProtNLM"/>
    </source>
</evidence>
<proteinExistence type="predicted"/>
<dbReference type="RefSeq" id="WP_155317577.1">
    <property type="nucleotide sequence ID" value="NZ_AP021874.1"/>
</dbReference>
<evidence type="ECO:0000313" key="2">
    <source>
        <dbReference type="Proteomes" id="UP000427906"/>
    </source>
</evidence>
<name>A0A5K7YMR2_9BACT</name>
<dbReference type="EMBL" id="AP021874">
    <property type="protein sequence ID" value="BBO69550.1"/>
    <property type="molecule type" value="Genomic_DNA"/>
</dbReference>
<dbReference type="InterPro" id="IPR038180">
    <property type="entry name" value="FlgT_N_sf"/>
</dbReference>